<dbReference type="EC" id="2.5.1.-" evidence="2"/>
<evidence type="ECO:0000313" key="4">
    <source>
        <dbReference type="Proteomes" id="UP001627284"/>
    </source>
</evidence>
<protein>
    <recommendedName>
        <fullName evidence="2">Alkyl transferase</fullName>
        <ecNumber evidence="2">2.5.1.-</ecNumber>
    </recommendedName>
</protein>
<dbReference type="Gene3D" id="3.40.1180.10">
    <property type="entry name" value="Decaprenyl diphosphate synthase-like"/>
    <property type="match status" value="1"/>
</dbReference>
<evidence type="ECO:0000256" key="2">
    <source>
        <dbReference type="RuleBase" id="RU363018"/>
    </source>
</evidence>
<dbReference type="PANTHER" id="PTHR10291:SF46">
    <property type="entry name" value="CIS-PRENYLTRANSFERASE 4, CHLOROPLASTIC"/>
    <property type="match status" value="1"/>
</dbReference>
<name>A0ABD2R5H6_9SOLN</name>
<proteinExistence type="inferred from homology"/>
<comment type="similarity">
    <text evidence="2">Belongs to the UPP synthase family.</text>
</comment>
<sequence>MAFSLQLQQIFLSHTRFCSQPKSITNPLISLKLPSIHPLAFAQNAAVSNIDTSVAAIDASAEEGLLPPQLKRELMPKHVAVIMDGNRRWAKMRGLPVALGYETGIRAVRNLIELCGNWGIRVLTLFAFSSDNWLRPKVEVDILMSLFERALNDELENFARDSNIYHWRLQ</sequence>
<organism evidence="3 4">
    <name type="scientific">Solanum stoloniferum</name>
    <dbReference type="NCBI Taxonomy" id="62892"/>
    <lineage>
        <taxon>Eukaryota</taxon>
        <taxon>Viridiplantae</taxon>
        <taxon>Streptophyta</taxon>
        <taxon>Embryophyta</taxon>
        <taxon>Tracheophyta</taxon>
        <taxon>Spermatophyta</taxon>
        <taxon>Magnoliopsida</taxon>
        <taxon>eudicotyledons</taxon>
        <taxon>Gunneridae</taxon>
        <taxon>Pentapetalae</taxon>
        <taxon>asterids</taxon>
        <taxon>lamiids</taxon>
        <taxon>Solanales</taxon>
        <taxon>Solanaceae</taxon>
        <taxon>Solanoideae</taxon>
        <taxon>Solaneae</taxon>
        <taxon>Solanum</taxon>
    </lineage>
</organism>
<dbReference type="PANTHER" id="PTHR10291">
    <property type="entry name" value="DEHYDRODOLICHYL DIPHOSPHATE SYNTHASE FAMILY MEMBER"/>
    <property type="match status" value="1"/>
</dbReference>
<evidence type="ECO:0000256" key="1">
    <source>
        <dbReference type="ARBA" id="ARBA00022679"/>
    </source>
</evidence>
<dbReference type="InterPro" id="IPR001441">
    <property type="entry name" value="UPP_synth-like"/>
</dbReference>
<dbReference type="NCBIfam" id="TIGR00055">
    <property type="entry name" value="uppS"/>
    <property type="match status" value="1"/>
</dbReference>
<comment type="caution">
    <text evidence="3">The sequence shown here is derived from an EMBL/GenBank/DDBJ whole genome shotgun (WGS) entry which is preliminary data.</text>
</comment>
<evidence type="ECO:0000313" key="3">
    <source>
        <dbReference type="EMBL" id="KAL3326727.1"/>
    </source>
</evidence>
<keyword evidence="1 2" id="KW-0808">Transferase</keyword>
<dbReference type="Proteomes" id="UP001627284">
    <property type="component" value="Unassembled WGS sequence"/>
</dbReference>
<keyword evidence="4" id="KW-1185">Reference proteome</keyword>
<dbReference type="AlphaFoldDB" id="A0ABD2R5H6"/>
<dbReference type="InterPro" id="IPR036424">
    <property type="entry name" value="UPP_synth-like_sf"/>
</dbReference>
<dbReference type="SUPFAM" id="SSF64005">
    <property type="entry name" value="Undecaprenyl diphosphate synthase"/>
    <property type="match status" value="1"/>
</dbReference>
<dbReference type="EMBL" id="JBJKTR010000022">
    <property type="protein sequence ID" value="KAL3326727.1"/>
    <property type="molecule type" value="Genomic_DNA"/>
</dbReference>
<reference evidence="3 4" key="1">
    <citation type="submission" date="2024-05" db="EMBL/GenBank/DDBJ databases">
        <title>De novo assembly of an allotetraploid wild potato.</title>
        <authorList>
            <person name="Hosaka A.J."/>
        </authorList>
    </citation>
    <scope>NUCLEOTIDE SEQUENCE [LARGE SCALE GENOMIC DNA]</scope>
    <source>
        <tissue evidence="3">Young leaves</tissue>
    </source>
</reference>
<accession>A0ABD2R5H6</accession>
<dbReference type="Pfam" id="PF01255">
    <property type="entry name" value="Prenyltransf"/>
    <property type="match status" value="1"/>
</dbReference>
<dbReference type="GO" id="GO:0016740">
    <property type="term" value="F:transferase activity"/>
    <property type="evidence" value="ECO:0007669"/>
    <property type="project" value="UniProtKB-KW"/>
</dbReference>
<gene>
    <name evidence="3" type="ORF">AABB24_037427</name>
</gene>